<accession>A0AC58TX38</accession>
<protein>
    <submittedName>
        <fullName evidence="2">Pectin acetylesterase 8-like</fullName>
    </submittedName>
</protein>
<evidence type="ECO:0000313" key="2">
    <source>
        <dbReference type="RefSeq" id="XP_075101798.1"/>
    </source>
</evidence>
<keyword evidence="1" id="KW-1185">Reference proteome</keyword>
<dbReference type="RefSeq" id="XP_075101798.1">
    <property type="nucleotide sequence ID" value="XM_075245697.1"/>
</dbReference>
<name>A0AC58TX38_TOBAC</name>
<proteinExistence type="predicted"/>
<evidence type="ECO:0000313" key="1">
    <source>
        <dbReference type="Proteomes" id="UP000790787"/>
    </source>
</evidence>
<dbReference type="Proteomes" id="UP000790787">
    <property type="component" value="Chromosome 23"/>
</dbReference>
<organism evidence="1 2">
    <name type="scientific">Nicotiana tabacum</name>
    <name type="common">Common tobacco</name>
    <dbReference type="NCBI Taxonomy" id="4097"/>
    <lineage>
        <taxon>Eukaryota</taxon>
        <taxon>Viridiplantae</taxon>
        <taxon>Streptophyta</taxon>
        <taxon>Embryophyta</taxon>
        <taxon>Tracheophyta</taxon>
        <taxon>Spermatophyta</taxon>
        <taxon>Magnoliopsida</taxon>
        <taxon>eudicotyledons</taxon>
        <taxon>Gunneridae</taxon>
        <taxon>Pentapetalae</taxon>
        <taxon>asterids</taxon>
        <taxon>lamiids</taxon>
        <taxon>Solanales</taxon>
        <taxon>Solanaceae</taxon>
        <taxon>Nicotianoideae</taxon>
        <taxon>Nicotianeae</taxon>
        <taxon>Nicotiana</taxon>
    </lineage>
</organism>
<gene>
    <name evidence="2" type="primary">LOC107791829</name>
</gene>
<sequence>MSIEKKSELKGKEKREGNEIRKIFEPRVERSFERRGEAREMVAKDPIGFQHESCEINSCWMVYDMKFPKAIAKLESLHKRIQVCLDGSPPAYHLDIGHGSGLRSWIIVMDGGGWCESIPDCLSRSTTKYGSTKHMKNVSWFAGILDPSPRDNPEFYNWNRVRVKYCDGSSFTGDAILSGVSRGGLATILNCDKFKSLLPNDARVKCVADAGFFINGRTISGSSDIQEIYERVITLHGSAKNLPPSCTSAMEPNLVIILMFFPQNVVPYVQTPLFISNSDYDSWQIENILVPKYLDPQQVWKDFKSQISNCTFGQRIIIQAFGVEFLKAFEGLTPSFTRGYFITSCHSHGAILSTNFWFSPASPRLLHKTIAEAVGDWYFDRAGFQCIDPYPCARDCKL</sequence>
<reference evidence="2" key="2">
    <citation type="submission" date="2025-08" db="UniProtKB">
        <authorList>
            <consortium name="RefSeq"/>
        </authorList>
    </citation>
    <scope>IDENTIFICATION</scope>
    <source>
        <tissue evidence="2">Leaf</tissue>
    </source>
</reference>
<reference evidence="1" key="1">
    <citation type="journal article" date="2014" name="Nat. Commun.">
        <title>The tobacco genome sequence and its comparison with those of tomato and potato.</title>
        <authorList>
            <person name="Sierro N."/>
            <person name="Battey J.N."/>
            <person name="Ouadi S."/>
            <person name="Bakaher N."/>
            <person name="Bovet L."/>
            <person name="Willig A."/>
            <person name="Goepfert S."/>
            <person name="Peitsch M.C."/>
            <person name="Ivanov N.V."/>
        </authorList>
    </citation>
    <scope>NUCLEOTIDE SEQUENCE [LARGE SCALE GENOMIC DNA]</scope>
</reference>